<dbReference type="InterPro" id="IPR008927">
    <property type="entry name" value="6-PGluconate_DH-like_C_sf"/>
</dbReference>
<feature type="coiled-coil region" evidence="8">
    <location>
        <begin position="603"/>
        <end position="630"/>
    </location>
</feature>
<evidence type="ECO:0000313" key="10">
    <source>
        <dbReference type="EMBL" id="KAL2784948.1"/>
    </source>
</evidence>
<evidence type="ECO:0000313" key="11">
    <source>
        <dbReference type="Proteomes" id="UP001610563"/>
    </source>
</evidence>
<dbReference type="SUPFAM" id="SSF56281">
    <property type="entry name" value="Metallo-hydrolase/oxidoreductase"/>
    <property type="match status" value="1"/>
</dbReference>
<dbReference type="CDD" id="cd07730">
    <property type="entry name" value="metallo-hydrolase-like_MBL-fold"/>
    <property type="match status" value="1"/>
</dbReference>
<dbReference type="EC" id="1.1.1.31" evidence="3"/>
<dbReference type="Gene3D" id="3.40.50.720">
    <property type="entry name" value="NAD(P)-binding Rossmann-like Domain"/>
    <property type="match status" value="1"/>
</dbReference>
<evidence type="ECO:0000256" key="6">
    <source>
        <dbReference type="ARBA" id="ARBA00023027"/>
    </source>
</evidence>
<evidence type="ECO:0000256" key="7">
    <source>
        <dbReference type="ARBA" id="ARBA00049197"/>
    </source>
</evidence>
<comment type="pathway">
    <text evidence="1">Amino-acid degradation; L-valine degradation.</text>
</comment>
<dbReference type="InterPro" id="IPR006115">
    <property type="entry name" value="6PGDH_NADP-bd"/>
</dbReference>
<dbReference type="Pfam" id="PF14833">
    <property type="entry name" value="NAD_binding_11"/>
    <property type="match status" value="1"/>
</dbReference>
<dbReference type="InterPro" id="IPR002204">
    <property type="entry name" value="3-OH-isobutyrate_DH-rel_CS"/>
</dbReference>
<proteinExistence type="inferred from homology"/>
<evidence type="ECO:0000256" key="2">
    <source>
        <dbReference type="ARBA" id="ARBA00006013"/>
    </source>
</evidence>
<dbReference type="PANTHER" id="PTHR22981">
    <property type="entry name" value="3-HYDROXYISOBUTYRATE DEHYDROGENASE-RELATED"/>
    <property type="match status" value="1"/>
</dbReference>
<dbReference type="SMART" id="SM00849">
    <property type="entry name" value="Lactamase_B"/>
    <property type="match status" value="1"/>
</dbReference>
<dbReference type="InterPro" id="IPR029154">
    <property type="entry name" value="HIBADH-like_NADP-bd"/>
</dbReference>
<dbReference type="InterPro" id="IPR036291">
    <property type="entry name" value="NAD(P)-bd_dom_sf"/>
</dbReference>
<dbReference type="InterPro" id="IPR036866">
    <property type="entry name" value="RibonucZ/Hydroxyglut_hydro"/>
</dbReference>
<dbReference type="SUPFAM" id="SSF51735">
    <property type="entry name" value="NAD(P)-binding Rossmann-fold domains"/>
    <property type="match status" value="1"/>
</dbReference>
<dbReference type="EMBL" id="JBFTWV010000161">
    <property type="protein sequence ID" value="KAL2784948.1"/>
    <property type="molecule type" value="Genomic_DNA"/>
</dbReference>
<dbReference type="PROSITE" id="PS00895">
    <property type="entry name" value="3_HYDROXYISOBUT_DH"/>
    <property type="match status" value="1"/>
</dbReference>
<dbReference type="Pfam" id="PF00753">
    <property type="entry name" value="Lactamase_B"/>
    <property type="match status" value="1"/>
</dbReference>
<dbReference type="PANTHER" id="PTHR22981:SF7">
    <property type="entry name" value="3-HYDROXYISOBUTYRATE DEHYDROGENASE, MITOCHONDRIAL"/>
    <property type="match status" value="1"/>
</dbReference>
<evidence type="ECO:0000256" key="8">
    <source>
        <dbReference type="SAM" id="Coils"/>
    </source>
</evidence>
<protein>
    <recommendedName>
        <fullName evidence="3">3-hydroxyisobutyrate dehydrogenase</fullName>
        <ecNumber evidence="3">1.1.1.31</ecNumber>
    </recommendedName>
</protein>
<name>A0ABR4FPJ5_9EURO</name>
<comment type="similarity">
    <text evidence="2">Belongs to the HIBADH-related family. 3-hydroxyisobutyrate dehydrogenase subfamily.</text>
</comment>
<evidence type="ECO:0000256" key="1">
    <source>
        <dbReference type="ARBA" id="ARBA00005109"/>
    </source>
</evidence>
<keyword evidence="4" id="KW-0101">Branched-chain amino acid catabolism</keyword>
<feature type="domain" description="Metallo-beta-lactamase" evidence="9">
    <location>
        <begin position="377"/>
        <end position="640"/>
    </location>
</feature>
<dbReference type="InterPro" id="IPR013328">
    <property type="entry name" value="6PGD_dom2"/>
</dbReference>
<keyword evidence="6" id="KW-0520">NAD</keyword>
<sequence>MTEHTKYGFIGLGQMGHGMAKNLRQKIRNSDTLYTYDINREVLAKFKKEFGGVGDVVIANSPREIGEVCDIVLTSVPKAPHVREVFLNPETGLLAATPRGSGSGSGVLYLELSTIDANVSSEISKLVEAGGFGEFVDAPCSGGSMGAEKGTLSFMVGCRAPLYERVLSILSHMGPESSIFHCGSSGTGLKTKLLNNYLSSITTLATAETINMGIRAGLDAFKLNAVLNASSGMSFNSKVNNPVPGLTPGSPASNGYKPGFAIEMCLGVLELAVQAGEEVGGKMVLGGPTLEAYRVVAEEERLRGLDAKVVYRWIAEEGVDGDGEKEYVPESLNLKKSTSYTITPRIKLGLLPSGSLTLPSRFFCADKFTSTERLLVPSMSFLLQHPSGKKVVFDLGIRRNLDDYPASIQPHLLTRQPIYTLPDVCESLRWGGLEPAEVDAVILSHVHYDHVGTPSEFGNAMFIVGNGTRKLLRNGMAYHSAAHFEADLLPDSRTVELPLPLLPDGHSESSDIVAIPDLQRVVDGLQHAWRPLNPFPNTIDLFGDGSFYIVDSPGHLVGHLNVLAKVRDDYWVYLAGDACHHPRLLTGEAEVAEWEENGAVVCIHENKKVAEETLRRIQRARNEGIELEGDTGTVEVVLAHDAEWFREHKGCIFPGFL</sequence>
<evidence type="ECO:0000256" key="3">
    <source>
        <dbReference type="ARBA" id="ARBA00012991"/>
    </source>
</evidence>
<dbReference type="Pfam" id="PF03446">
    <property type="entry name" value="NAD_binding_2"/>
    <property type="match status" value="1"/>
</dbReference>
<evidence type="ECO:0000256" key="4">
    <source>
        <dbReference type="ARBA" id="ARBA00022456"/>
    </source>
</evidence>
<comment type="catalytic activity">
    <reaction evidence="7">
        <text>3-hydroxy-2-methylpropanoate + NAD(+) = 2-methyl-3-oxopropanoate + NADH + H(+)</text>
        <dbReference type="Rhea" id="RHEA:17681"/>
        <dbReference type="ChEBI" id="CHEBI:11805"/>
        <dbReference type="ChEBI" id="CHEBI:15378"/>
        <dbReference type="ChEBI" id="CHEBI:57540"/>
        <dbReference type="ChEBI" id="CHEBI:57700"/>
        <dbReference type="ChEBI" id="CHEBI:57945"/>
        <dbReference type="EC" id="1.1.1.31"/>
    </reaction>
</comment>
<dbReference type="InterPro" id="IPR001279">
    <property type="entry name" value="Metallo-B-lactamas"/>
</dbReference>
<organism evidence="10 11">
    <name type="scientific">Aspergillus keveii</name>
    <dbReference type="NCBI Taxonomy" id="714993"/>
    <lineage>
        <taxon>Eukaryota</taxon>
        <taxon>Fungi</taxon>
        <taxon>Dikarya</taxon>
        <taxon>Ascomycota</taxon>
        <taxon>Pezizomycotina</taxon>
        <taxon>Eurotiomycetes</taxon>
        <taxon>Eurotiomycetidae</taxon>
        <taxon>Eurotiales</taxon>
        <taxon>Aspergillaceae</taxon>
        <taxon>Aspergillus</taxon>
        <taxon>Aspergillus subgen. Nidulantes</taxon>
    </lineage>
</organism>
<dbReference type="Gene3D" id="3.60.15.10">
    <property type="entry name" value="Ribonuclease Z/Hydroxyacylglutathione hydrolase-like"/>
    <property type="match status" value="1"/>
</dbReference>
<dbReference type="Proteomes" id="UP001610563">
    <property type="component" value="Unassembled WGS sequence"/>
</dbReference>
<keyword evidence="5" id="KW-0560">Oxidoreductase</keyword>
<dbReference type="SUPFAM" id="SSF48179">
    <property type="entry name" value="6-phosphogluconate dehydrogenase C-terminal domain-like"/>
    <property type="match status" value="1"/>
</dbReference>
<keyword evidence="11" id="KW-1185">Reference proteome</keyword>
<keyword evidence="8" id="KW-0175">Coiled coil</keyword>
<gene>
    <name evidence="10" type="ORF">BJX66DRAFT_343563</name>
</gene>
<accession>A0ABR4FPJ5</accession>
<evidence type="ECO:0000256" key="5">
    <source>
        <dbReference type="ARBA" id="ARBA00023002"/>
    </source>
</evidence>
<reference evidence="10 11" key="1">
    <citation type="submission" date="2024-07" db="EMBL/GenBank/DDBJ databases">
        <title>Section-level genome sequencing and comparative genomics of Aspergillus sections Usti and Cavernicolus.</title>
        <authorList>
            <consortium name="Lawrence Berkeley National Laboratory"/>
            <person name="Nybo J.L."/>
            <person name="Vesth T.C."/>
            <person name="Theobald S."/>
            <person name="Frisvad J.C."/>
            <person name="Larsen T.O."/>
            <person name="Kjaerboelling I."/>
            <person name="Rothschild-Mancinelli K."/>
            <person name="Lyhne E.K."/>
            <person name="Kogle M.E."/>
            <person name="Barry K."/>
            <person name="Clum A."/>
            <person name="Na H."/>
            <person name="Ledsgaard L."/>
            <person name="Lin J."/>
            <person name="Lipzen A."/>
            <person name="Kuo A."/>
            <person name="Riley R."/>
            <person name="Mondo S."/>
            <person name="Labutti K."/>
            <person name="Haridas S."/>
            <person name="Pangalinan J."/>
            <person name="Salamov A.A."/>
            <person name="Simmons B.A."/>
            <person name="Magnuson J.K."/>
            <person name="Chen J."/>
            <person name="Drula E."/>
            <person name="Henrissat B."/>
            <person name="Wiebenga A."/>
            <person name="Lubbers R.J."/>
            <person name="Gomes A.C."/>
            <person name="Makela M.R."/>
            <person name="Stajich J."/>
            <person name="Grigoriev I.V."/>
            <person name="Mortensen U.H."/>
            <person name="De Vries R.P."/>
            <person name="Baker S.E."/>
            <person name="Andersen M.R."/>
        </authorList>
    </citation>
    <scope>NUCLEOTIDE SEQUENCE [LARGE SCALE GENOMIC DNA]</scope>
    <source>
        <strain evidence="10 11">CBS 209.92</strain>
    </source>
</reference>
<comment type="caution">
    <text evidence="10">The sequence shown here is derived from an EMBL/GenBank/DDBJ whole genome shotgun (WGS) entry which is preliminary data.</text>
</comment>
<dbReference type="Gene3D" id="1.10.1040.10">
    <property type="entry name" value="N-(1-d-carboxylethyl)-l-norvaline Dehydrogenase, domain 2"/>
    <property type="match status" value="1"/>
</dbReference>
<evidence type="ECO:0000259" key="9">
    <source>
        <dbReference type="SMART" id="SM00849"/>
    </source>
</evidence>